<sequence length="288" mass="30507">MGAQLVALVFARWTHLNDTDFRILMRMALTALDQERDGAPPHLYFGGHRLLAESLRRPFPQGDSEQARKARQNILKDVQRSVKRIAAEGALEVVDTGRVVRQGEARTYKLTLWTRGGVMSPPSGGVENPPSTPSTEQNDLTSGGVLSPTSGGVLSPTSGGVLSPHEGGFSTPPRNHGGTTEGTWEEDRADAGEQPPDARAPEADDEPASLRLVETDGVRDPAPAGGGVPGQQTFIASVATSSPPLSPSAAPEDLEPPYGPCGSCGRNVLRSRRLCPHCKKPTRIGEAS</sequence>
<accession>A0A124IFH9</accession>
<comment type="caution">
    <text evidence="2">The sequence shown here is derived from an EMBL/GenBank/DDBJ whole genome shotgun (WGS) entry which is preliminary data.</text>
</comment>
<feature type="region of interest" description="Disordered" evidence="1">
    <location>
        <begin position="115"/>
        <end position="265"/>
    </location>
</feature>
<reference evidence="2 3" key="1">
    <citation type="submission" date="2015-10" db="EMBL/GenBank/DDBJ databases">
        <title>Draft genome sequence of Streptomyces sp. RV15, isolated from a marine sponge.</title>
        <authorList>
            <person name="Ruckert C."/>
            <person name="Abdelmohsen U.R."/>
            <person name="Winkler A."/>
            <person name="Hentschel U."/>
            <person name="Kalinowski J."/>
            <person name="Kampfer P."/>
            <person name="Glaeser S."/>
        </authorList>
    </citation>
    <scope>NUCLEOTIDE SEQUENCE [LARGE SCALE GENOMIC DNA]</scope>
    <source>
        <strain evidence="2 3">RV15</strain>
    </source>
</reference>
<organism evidence="2 3">
    <name type="scientific">Streptomyces dysideae</name>
    <dbReference type="NCBI Taxonomy" id="909626"/>
    <lineage>
        <taxon>Bacteria</taxon>
        <taxon>Bacillati</taxon>
        <taxon>Actinomycetota</taxon>
        <taxon>Actinomycetes</taxon>
        <taxon>Kitasatosporales</taxon>
        <taxon>Streptomycetaceae</taxon>
        <taxon>Streptomyces</taxon>
    </lineage>
</organism>
<keyword evidence="3" id="KW-1185">Reference proteome</keyword>
<dbReference type="STRING" id="909626.AQJ91_09025"/>
<evidence type="ECO:0000256" key="1">
    <source>
        <dbReference type="SAM" id="MobiDB-lite"/>
    </source>
</evidence>
<evidence type="ECO:0000313" key="3">
    <source>
        <dbReference type="Proteomes" id="UP000053260"/>
    </source>
</evidence>
<evidence type="ECO:0000313" key="2">
    <source>
        <dbReference type="EMBL" id="KUO21467.1"/>
    </source>
</evidence>
<protein>
    <submittedName>
        <fullName evidence="2">Uncharacterized protein</fullName>
    </submittedName>
</protein>
<dbReference type="Proteomes" id="UP000053260">
    <property type="component" value="Unassembled WGS sequence"/>
</dbReference>
<dbReference type="AlphaFoldDB" id="A0A124IFH9"/>
<name>A0A124IFH9_9ACTN</name>
<proteinExistence type="predicted"/>
<feature type="compositionally biased region" description="Polar residues" evidence="1">
    <location>
        <begin position="147"/>
        <end position="160"/>
    </location>
</feature>
<gene>
    <name evidence="2" type="ORF">AQJ91_09025</name>
</gene>
<feature type="compositionally biased region" description="Low complexity" evidence="1">
    <location>
        <begin position="236"/>
        <end position="251"/>
    </location>
</feature>
<dbReference type="EMBL" id="LMXB01000024">
    <property type="protein sequence ID" value="KUO21467.1"/>
    <property type="molecule type" value="Genomic_DNA"/>
</dbReference>